<evidence type="ECO:0000313" key="1">
    <source>
        <dbReference type="EMBL" id="KAJ8669181.1"/>
    </source>
</evidence>
<protein>
    <submittedName>
        <fullName evidence="1">Uncharacterized protein</fullName>
    </submittedName>
</protein>
<comment type="caution">
    <text evidence="1">The sequence shown here is derived from an EMBL/GenBank/DDBJ whole genome shotgun (WGS) entry which is preliminary data.</text>
</comment>
<gene>
    <name evidence="1" type="ORF">QAD02_000440</name>
</gene>
<name>A0ACC2NE53_9HYME</name>
<dbReference type="Proteomes" id="UP001239111">
    <property type="component" value="Chromosome 3"/>
</dbReference>
<reference evidence="1" key="1">
    <citation type="submission" date="2023-04" db="EMBL/GenBank/DDBJ databases">
        <title>A chromosome-level genome assembly of the parasitoid wasp Eretmocerus hayati.</title>
        <authorList>
            <person name="Zhong Y."/>
            <person name="Liu S."/>
            <person name="Liu Y."/>
        </authorList>
    </citation>
    <scope>NUCLEOTIDE SEQUENCE</scope>
    <source>
        <strain evidence="1">ZJU_SS_LIU_2023</strain>
    </source>
</reference>
<sequence>MPPQMRTMSCLLDAPRYIEDVIVFRREFGHDAQNIVVALPNGEVADEAVLSDEAVENDEGRRRRRIQLAVPPPDQQNAALRRGERRRRSPEPFVRQQRPRRDGNENAGVRNGVAEVARQAELNPPPLDIAQERVNQAVQVANVNVAGPEPNEPAILPRAIQPLHAGHNIHHQRMRIADANGRGQNVDDNRVRGRAHKFGNARGQLELFDNINAWPRDVIVENVEVEAEHLPPWVPDVVQEVPRDENLLMFEGDDGDLFMNDLLMDPLDDEPQANGLALHEAGAYDSIYLSFEISEGDGGNEAQDDHANHEEDRKFPEDIKMQIIRMKCRFARGMEVAALNENDEVMEIGNHSVREAMFRGTDTKDADTSEVQLSEDDDEEYQDYIKEESEHPLQRSCRMDDDSGVGVSRISESSADADWIGAESTEDNNIDDPYMNEMMCSSAKVAADIIDIAKVDQRTLLSLTKRGKRRKKTTNRNAVPKTSEA</sequence>
<organism evidence="1 2">
    <name type="scientific">Eretmocerus hayati</name>
    <dbReference type="NCBI Taxonomy" id="131215"/>
    <lineage>
        <taxon>Eukaryota</taxon>
        <taxon>Metazoa</taxon>
        <taxon>Ecdysozoa</taxon>
        <taxon>Arthropoda</taxon>
        <taxon>Hexapoda</taxon>
        <taxon>Insecta</taxon>
        <taxon>Pterygota</taxon>
        <taxon>Neoptera</taxon>
        <taxon>Endopterygota</taxon>
        <taxon>Hymenoptera</taxon>
        <taxon>Apocrita</taxon>
        <taxon>Proctotrupomorpha</taxon>
        <taxon>Chalcidoidea</taxon>
        <taxon>Aphelinidae</taxon>
        <taxon>Aphelininae</taxon>
        <taxon>Eretmocerus</taxon>
    </lineage>
</organism>
<proteinExistence type="predicted"/>
<evidence type="ECO:0000313" key="2">
    <source>
        <dbReference type="Proteomes" id="UP001239111"/>
    </source>
</evidence>
<dbReference type="EMBL" id="CM056743">
    <property type="protein sequence ID" value="KAJ8669181.1"/>
    <property type="molecule type" value="Genomic_DNA"/>
</dbReference>
<accession>A0ACC2NE53</accession>
<keyword evidence="2" id="KW-1185">Reference proteome</keyword>